<keyword evidence="3" id="KW-1185">Reference proteome</keyword>
<organism evidence="2 3">
    <name type="scientific">Amycolatopsis bullii</name>
    <dbReference type="NCBI Taxonomy" id="941987"/>
    <lineage>
        <taxon>Bacteria</taxon>
        <taxon>Bacillati</taxon>
        <taxon>Actinomycetota</taxon>
        <taxon>Actinomycetes</taxon>
        <taxon>Pseudonocardiales</taxon>
        <taxon>Pseudonocardiaceae</taxon>
        <taxon>Amycolatopsis</taxon>
    </lineage>
</organism>
<sequence>MAGVAELVAILAGSGAALGAMTHPLFRWLTARTLTAKARPEDVPRIAEALHPPMQLRLNRSTQVEAVSGPSLSDEPDAAT</sequence>
<accession>A0ABQ3KX57</accession>
<protein>
    <submittedName>
        <fullName evidence="2">Uncharacterized protein</fullName>
    </submittedName>
</protein>
<reference evidence="3" key="1">
    <citation type="journal article" date="2019" name="Int. J. Syst. Evol. Microbiol.">
        <title>The Global Catalogue of Microorganisms (GCM) 10K type strain sequencing project: providing services to taxonomists for standard genome sequencing and annotation.</title>
        <authorList>
            <consortium name="The Broad Institute Genomics Platform"/>
            <consortium name="The Broad Institute Genome Sequencing Center for Infectious Disease"/>
            <person name="Wu L."/>
            <person name="Ma J."/>
        </authorList>
    </citation>
    <scope>NUCLEOTIDE SEQUENCE [LARGE SCALE GENOMIC DNA]</scope>
    <source>
        <strain evidence="3">CGMCC 4.7680</strain>
    </source>
</reference>
<evidence type="ECO:0000313" key="2">
    <source>
        <dbReference type="EMBL" id="GHG41113.1"/>
    </source>
</evidence>
<gene>
    <name evidence="2" type="ORF">GCM10017567_73240</name>
</gene>
<feature type="region of interest" description="Disordered" evidence="1">
    <location>
        <begin position="60"/>
        <end position="80"/>
    </location>
</feature>
<comment type="caution">
    <text evidence="2">The sequence shown here is derived from an EMBL/GenBank/DDBJ whole genome shotgun (WGS) entry which is preliminary data.</text>
</comment>
<dbReference type="EMBL" id="BNAW01000050">
    <property type="protein sequence ID" value="GHG41113.1"/>
    <property type="molecule type" value="Genomic_DNA"/>
</dbReference>
<evidence type="ECO:0000256" key="1">
    <source>
        <dbReference type="SAM" id="MobiDB-lite"/>
    </source>
</evidence>
<name>A0ABQ3KX57_9PSEU</name>
<dbReference type="Proteomes" id="UP000649955">
    <property type="component" value="Unassembled WGS sequence"/>
</dbReference>
<evidence type="ECO:0000313" key="3">
    <source>
        <dbReference type="Proteomes" id="UP000649955"/>
    </source>
</evidence>
<proteinExistence type="predicted"/>